<protein>
    <submittedName>
        <fullName evidence="1">Uncharacterized protein</fullName>
    </submittedName>
</protein>
<accession>A0A7J7HTX5</accession>
<dbReference type="InterPro" id="IPR010997">
    <property type="entry name" value="HRDC-like_sf"/>
</dbReference>
<name>A0A7J7HTX5_CAMSI</name>
<dbReference type="InterPro" id="IPR044876">
    <property type="entry name" value="HRDC_dom_sf"/>
</dbReference>
<dbReference type="Gene3D" id="1.10.150.80">
    <property type="entry name" value="HRDC domain"/>
    <property type="match status" value="1"/>
</dbReference>
<evidence type="ECO:0000313" key="2">
    <source>
        <dbReference type="Proteomes" id="UP000593564"/>
    </source>
</evidence>
<organism evidence="1 2">
    <name type="scientific">Camellia sinensis</name>
    <name type="common">Tea plant</name>
    <name type="synonym">Thea sinensis</name>
    <dbReference type="NCBI Taxonomy" id="4442"/>
    <lineage>
        <taxon>Eukaryota</taxon>
        <taxon>Viridiplantae</taxon>
        <taxon>Streptophyta</taxon>
        <taxon>Embryophyta</taxon>
        <taxon>Tracheophyta</taxon>
        <taxon>Spermatophyta</taxon>
        <taxon>Magnoliopsida</taxon>
        <taxon>eudicotyledons</taxon>
        <taxon>Gunneridae</taxon>
        <taxon>Pentapetalae</taxon>
        <taxon>asterids</taxon>
        <taxon>Ericales</taxon>
        <taxon>Theaceae</taxon>
        <taxon>Camellia</taxon>
    </lineage>
</organism>
<keyword evidence="2" id="KW-1185">Reference proteome</keyword>
<evidence type="ECO:0000313" key="1">
    <source>
        <dbReference type="EMBL" id="KAF5956293.1"/>
    </source>
</evidence>
<dbReference type="Proteomes" id="UP000593564">
    <property type="component" value="Unassembled WGS sequence"/>
</dbReference>
<reference evidence="1 2" key="2">
    <citation type="submission" date="2020-07" db="EMBL/GenBank/DDBJ databases">
        <title>Genome assembly of wild tea tree DASZ reveals pedigree and selection history of tea varieties.</title>
        <authorList>
            <person name="Zhang W."/>
        </authorList>
    </citation>
    <scope>NUCLEOTIDE SEQUENCE [LARGE SCALE GENOMIC DNA]</scope>
    <source>
        <strain evidence="2">cv. G240</strain>
        <tissue evidence="1">Leaf</tissue>
    </source>
</reference>
<sequence length="106" mass="11914">MRIRLLSASTESEILMNRWWRNLGENYKNDLGTGFNAQQLAIVAGLCEWRDVVARVEDENNQNEGEVSAARSFGGWCGRIAKEEKAVCVRALRVVEEVREATGVSE</sequence>
<dbReference type="AlphaFoldDB" id="A0A7J7HTX5"/>
<comment type="caution">
    <text evidence="1">The sequence shown here is derived from an EMBL/GenBank/DDBJ whole genome shotgun (WGS) entry which is preliminary data.</text>
</comment>
<dbReference type="SUPFAM" id="SSF47819">
    <property type="entry name" value="HRDC-like"/>
    <property type="match status" value="1"/>
</dbReference>
<proteinExistence type="predicted"/>
<dbReference type="EMBL" id="JACBKZ010000002">
    <property type="protein sequence ID" value="KAF5956293.1"/>
    <property type="molecule type" value="Genomic_DNA"/>
</dbReference>
<gene>
    <name evidence="1" type="ORF">HYC85_003518</name>
</gene>
<dbReference type="GO" id="GO:0000166">
    <property type="term" value="F:nucleotide binding"/>
    <property type="evidence" value="ECO:0007669"/>
    <property type="project" value="InterPro"/>
</dbReference>
<reference evidence="2" key="1">
    <citation type="journal article" date="2020" name="Nat. Commun.">
        <title>Genome assembly of wild tea tree DASZ reveals pedigree and selection history of tea varieties.</title>
        <authorList>
            <person name="Zhang W."/>
            <person name="Zhang Y."/>
            <person name="Qiu H."/>
            <person name="Guo Y."/>
            <person name="Wan H."/>
            <person name="Zhang X."/>
            <person name="Scossa F."/>
            <person name="Alseekh S."/>
            <person name="Zhang Q."/>
            <person name="Wang P."/>
            <person name="Xu L."/>
            <person name="Schmidt M.H."/>
            <person name="Jia X."/>
            <person name="Li D."/>
            <person name="Zhu A."/>
            <person name="Guo F."/>
            <person name="Chen W."/>
            <person name="Ni D."/>
            <person name="Usadel B."/>
            <person name="Fernie A.R."/>
            <person name="Wen W."/>
        </authorList>
    </citation>
    <scope>NUCLEOTIDE SEQUENCE [LARGE SCALE GENOMIC DNA]</scope>
    <source>
        <strain evidence="2">cv. G240</strain>
    </source>
</reference>